<dbReference type="Gene3D" id="1.10.510.10">
    <property type="entry name" value="Transferase(Phosphotransferase) domain 1"/>
    <property type="match status" value="1"/>
</dbReference>
<dbReference type="Gene3D" id="3.30.200.20">
    <property type="entry name" value="Phosphorylase Kinase, domain 1"/>
    <property type="match status" value="1"/>
</dbReference>
<feature type="chain" id="PRO_5039336154" description="Tyrosine-protein kinase receptor" evidence="14">
    <location>
        <begin position="20"/>
        <end position="924"/>
    </location>
</feature>
<dbReference type="InterPro" id="IPR020635">
    <property type="entry name" value="Tyr_kinase_cat_dom"/>
</dbReference>
<proteinExistence type="inferred from homology"/>
<dbReference type="InterPro" id="IPR002172">
    <property type="entry name" value="LDrepeatLR_classA_rpt"/>
</dbReference>
<dbReference type="Gene3D" id="2.60.120.200">
    <property type="match status" value="2"/>
</dbReference>
<comment type="caution">
    <text evidence="9">Lacks conserved residue(s) required for the propagation of feature annotation.</text>
</comment>
<dbReference type="Pfam" id="PF07714">
    <property type="entry name" value="PK_Tyr_Ser-Thr"/>
    <property type="match status" value="1"/>
</dbReference>
<keyword evidence="7 9" id="KW-1015">Disulfide bond</keyword>
<dbReference type="Proteomes" id="UP000828390">
    <property type="component" value="Unassembled WGS sequence"/>
</dbReference>
<dbReference type="PANTHER" id="PTHR24416">
    <property type="entry name" value="TYROSINE-PROTEIN KINASE RECEPTOR"/>
    <property type="match status" value="1"/>
</dbReference>
<evidence type="ECO:0000256" key="2">
    <source>
        <dbReference type="ARBA" id="ARBA00022679"/>
    </source>
</evidence>
<dbReference type="GO" id="GO:0043235">
    <property type="term" value="C:receptor complex"/>
    <property type="evidence" value="ECO:0007669"/>
    <property type="project" value="TreeGrafter"/>
</dbReference>
<comment type="subcellular location">
    <subcellularLocation>
        <location evidence="1">Cell membrane</location>
        <topology evidence="1">Single-pass type I membrane protein</topology>
    </subcellularLocation>
</comment>
<sequence>MTNTVFQSLMFWLLQTVLQQMVPAFGNICNLNTECQWEISAGFVMYNAQNATLANSDRTCGDLRQTTGSFAVLNEDALSGEIHSAIMSANIIDDPAKNTQCLSMQSFHSGSDNITRFMLEVRTEQDDAIHGILNMSLSEDGSWHATHVTFLAPQTNYRLVIRAELAGNESFLAIANITVGTECQNDTMRKNSFACGDGTCVPLEVVCNLHPDCDDMSDETICEHLPHQSMCTFDKGMCGWWDLPSDQFEHFDWTRHKGPSSTKGTGPPFDHTNGTLEGYYMYIESSKWNMLDQATLESPVFPSVPKNTNSRCMFRFYYHMMGRTVGELTIKLLDLCSPQVHNRIPTRVWHKEGQQGKSWLYAEVPITNMTSRYAVHISGTGGFQNQGDIAIDDLSLSPGCFGIDFQSDPVKDISEDREIITIQEFTKDVKFHCQILKDNPPSSVKAPNETSTSDSTKGKLKGNNTTVPGATVYISENNGKIGTVYIAVITVSGIAISFILCAAFLCFSFRQRKAHCEQNSHLEMVTTPSDENNPASSAVQAANFDMQLRCAVTELNPNYDFITAKYPEQQLREIPRNKLKLIRLLGQGAFGEVYEGTLKNMCANVSELSVAVKTLPALSTQQAETDFMMEAVIISKFMHKNVVKCLGVCFEEHPRYIILELLEGGDLKTFLRDSRPKTDQHYFLSMKELVHLSLDVANGCRHLEEKHFVHRDIAARNCLLTTRGEGRIAKIADFGMSRDIYSADYYRKSGKTMLPIKWMPPEAFLDGVFTTKTDVWSFGVLLWEMFTLGYMPYPGQTNSDVMQFVSSGGRLDPPEKCPARLNKIMILCWNSIADIRPTFSEIIELLDMCLQDDEVLNAPVGLCHFAMAESFKDASTLAKSSSYDADNQEIDNTLHSPSPSSAAEFRPHFESQSREPLLMASPDQ</sequence>
<dbReference type="Gene3D" id="4.10.400.10">
    <property type="entry name" value="Low-density Lipoprotein Receptor"/>
    <property type="match status" value="1"/>
</dbReference>
<dbReference type="InterPro" id="IPR036055">
    <property type="entry name" value="LDL_receptor-like_sf"/>
</dbReference>
<evidence type="ECO:0000256" key="5">
    <source>
        <dbReference type="ARBA" id="ARBA00022840"/>
    </source>
</evidence>
<feature type="domain" description="Protein kinase" evidence="15">
    <location>
        <begin position="579"/>
        <end position="856"/>
    </location>
</feature>
<evidence type="ECO:0000313" key="17">
    <source>
        <dbReference type="EMBL" id="KAH3874888.1"/>
    </source>
</evidence>
<reference evidence="17" key="2">
    <citation type="submission" date="2020-11" db="EMBL/GenBank/DDBJ databases">
        <authorList>
            <person name="McCartney M.A."/>
            <person name="Auch B."/>
            <person name="Kono T."/>
            <person name="Mallez S."/>
            <person name="Becker A."/>
            <person name="Gohl D.M."/>
            <person name="Silverstein K.A.T."/>
            <person name="Koren S."/>
            <person name="Bechman K.B."/>
            <person name="Herman A."/>
            <person name="Abrahante J.E."/>
            <person name="Garbe J."/>
        </authorList>
    </citation>
    <scope>NUCLEOTIDE SEQUENCE</scope>
    <source>
        <strain evidence="17">Duluth1</strain>
        <tissue evidence="17">Whole animal</tissue>
    </source>
</reference>
<dbReference type="PROSITE" id="PS01209">
    <property type="entry name" value="LDLRA_1"/>
    <property type="match status" value="1"/>
</dbReference>
<dbReference type="Pfam" id="PF00629">
    <property type="entry name" value="MAM"/>
    <property type="match status" value="2"/>
</dbReference>
<dbReference type="EC" id="2.7.10.1" evidence="11"/>
<dbReference type="PRINTS" id="PR00109">
    <property type="entry name" value="TYRKINASE"/>
</dbReference>
<dbReference type="GO" id="GO:0045664">
    <property type="term" value="P:regulation of neuron differentiation"/>
    <property type="evidence" value="ECO:0007669"/>
    <property type="project" value="TreeGrafter"/>
</dbReference>
<dbReference type="PROSITE" id="PS50060">
    <property type="entry name" value="MAM_2"/>
    <property type="match status" value="2"/>
</dbReference>
<feature type="domain" description="MAM" evidence="16">
    <location>
        <begin position="229"/>
        <end position="402"/>
    </location>
</feature>
<dbReference type="PROSITE" id="PS00109">
    <property type="entry name" value="PROTEIN_KINASE_TYR"/>
    <property type="match status" value="1"/>
</dbReference>
<evidence type="ECO:0000256" key="8">
    <source>
        <dbReference type="ARBA" id="ARBA00051243"/>
    </source>
</evidence>
<gene>
    <name evidence="17" type="ORF">DPMN_038144</name>
</gene>
<dbReference type="GO" id="GO:0005886">
    <property type="term" value="C:plasma membrane"/>
    <property type="evidence" value="ECO:0007669"/>
    <property type="project" value="UniProtKB-SubCell"/>
</dbReference>
<feature type="region of interest" description="Disordered" evidence="12">
    <location>
        <begin position="438"/>
        <end position="461"/>
    </location>
</feature>
<evidence type="ECO:0000256" key="12">
    <source>
        <dbReference type="SAM" id="MobiDB-lite"/>
    </source>
</evidence>
<feature type="domain" description="MAM" evidence="16">
    <location>
        <begin position="27"/>
        <end position="185"/>
    </location>
</feature>
<dbReference type="PROSITE" id="PS50068">
    <property type="entry name" value="LDLRA_2"/>
    <property type="match status" value="1"/>
</dbReference>
<feature type="region of interest" description="Disordered" evidence="12">
    <location>
        <begin position="888"/>
        <end position="924"/>
    </location>
</feature>
<keyword evidence="13" id="KW-0472">Membrane</keyword>
<dbReference type="InterPro" id="IPR000998">
    <property type="entry name" value="MAM_dom"/>
</dbReference>
<keyword evidence="11 13" id="KW-0812">Transmembrane</keyword>
<dbReference type="SMART" id="SM00219">
    <property type="entry name" value="TyrKc"/>
    <property type="match status" value="1"/>
</dbReference>
<keyword evidence="11" id="KW-0597">Phosphoprotein</keyword>
<dbReference type="SUPFAM" id="SSF49899">
    <property type="entry name" value="Concanavalin A-like lectins/glucanases"/>
    <property type="match status" value="2"/>
</dbReference>
<protein>
    <recommendedName>
        <fullName evidence="11">Tyrosine-protein kinase receptor</fullName>
        <ecNumber evidence="11">2.7.10.1</ecNumber>
    </recommendedName>
</protein>
<keyword evidence="6" id="KW-0829">Tyrosine-protein kinase</keyword>
<dbReference type="CDD" id="cd06263">
    <property type="entry name" value="MAM"/>
    <property type="match status" value="1"/>
</dbReference>
<dbReference type="GO" id="GO:0005524">
    <property type="term" value="F:ATP binding"/>
    <property type="evidence" value="ECO:0007669"/>
    <property type="project" value="UniProtKB-UniRule"/>
</dbReference>
<dbReference type="SUPFAM" id="SSF57424">
    <property type="entry name" value="LDL receptor-like module"/>
    <property type="match status" value="1"/>
</dbReference>
<accession>A0A9D4RPW6</accession>
<dbReference type="GO" id="GO:0004714">
    <property type="term" value="F:transmembrane receptor protein tyrosine kinase activity"/>
    <property type="evidence" value="ECO:0007669"/>
    <property type="project" value="UniProtKB-EC"/>
</dbReference>
<reference evidence="17" key="1">
    <citation type="journal article" date="2019" name="bioRxiv">
        <title>The Genome of the Zebra Mussel, Dreissena polymorpha: A Resource for Invasive Species Research.</title>
        <authorList>
            <person name="McCartney M.A."/>
            <person name="Auch B."/>
            <person name="Kono T."/>
            <person name="Mallez S."/>
            <person name="Zhang Y."/>
            <person name="Obille A."/>
            <person name="Becker A."/>
            <person name="Abrahante J.E."/>
            <person name="Garbe J."/>
            <person name="Badalamenti J.P."/>
            <person name="Herman A."/>
            <person name="Mangelson H."/>
            <person name="Liachko I."/>
            <person name="Sullivan S."/>
            <person name="Sone E.D."/>
            <person name="Koren S."/>
            <person name="Silverstein K.A.T."/>
            <person name="Beckman K.B."/>
            <person name="Gohl D.M."/>
        </authorList>
    </citation>
    <scope>NUCLEOTIDE SEQUENCE</scope>
    <source>
        <strain evidence="17">Duluth1</strain>
        <tissue evidence="17">Whole animal</tissue>
    </source>
</reference>
<dbReference type="PROSITE" id="PS00107">
    <property type="entry name" value="PROTEIN_KINASE_ATP"/>
    <property type="match status" value="1"/>
</dbReference>
<keyword evidence="3 10" id="KW-0547">Nucleotide-binding</keyword>
<keyword evidence="11" id="KW-0675">Receptor</keyword>
<evidence type="ECO:0000256" key="6">
    <source>
        <dbReference type="ARBA" id="ARBA00023137"/>
    </source>
</evidence>
<dbReference type="InterPro" id="IPR002011">
    <property type="entry name" value="Tyr_kinase_rcpt_2_CS"/>
</dbReference>
<dbReference type="InterPro" id="IPR001245">
    <property type="entry name" value="Ser-Thr/Tyr_kinase_cat_dom"/>
</dbReference>
<feature type="transmembrane region" description="Helical" evidence="13">
    <location>
        <begin position="484"/>
        <end position="507"/>
    </location>
</feature>
<dbReference type="InterPro" id="IPR008266">
    <property type="entry name" value="Tyr_kinase_AS"/>
</dbReference>
<evidence type="ECO:0000259" key="16">
    <source>
        <dbReference type="PROSITE" id="PS50060"/>
    </source>
</evidence>
<feature type="compositionally biased region" description="Polar residues" evidence="12">
    <location>
        <begin position="888"/>
        <end position="901"/>
    </location>
</feature>
<evidence type="ECO:0000256" key="10">
    <source>
        <dbReference type="PROSITE-ProRule" id="PRU10141"/>
    </source>
</evidence>
<feature type="disulfide bond" evidence="9">
    <location>
        <begin position="195"/>
        <end position="213"/>
    </location>
</feature>
<dbReference type="InterPro" id="IPR017441">
    <property type="entry name" value="Protein_kinase_ATP_BS"/>
</dbReference>
<dbReference type="Pfam" id="PF00057">
    <property type="entry name" value="Ldl_recept_a"/>
    <property type="match status" value="1"/>
</dbReference>
<keyword evidence="5 10" id="KW-0067">ATP-binding</keyword>
<dbReference type="AlphaFoldDB" id="A0A9D4RPW6"/>
<comment type="catalytic activity">
    <reaction evidence="8 11">
        <text>L-tyrosyl-[protein] + ATP = O-phospho-L-tyrosyl-[protein] + ADP + H(+)</text>
        <dbReference type="Rhea" id="RHEA:10596"/>
        <dbReference type="Rhea" id="RHEA-COMP:10136"/>
        <dbReference type="Rhea" id="RHEA-COMP:20101"/>
        <dbReference type="ChEBI" id="CHEBI:15378"/>
        <dbReference type="ChEBI" id="CHEBI:30616"/>
        <dbReference type="ChEBI" id="CHEBI:46858"/>
        <dbReference type="ChEBI" id="CHEBI:61978"/>
        <dbReference type="ChEBI" id="CHEBI:456216"/>
        <dbReference type="EC" id="2.7.10.1"/>
    </reaction>
</comment>
<dbReference type="FunFam" id="1.10.510.10:FF:000113">
    <property type="entry name" value="Tyrosine-protein kinase receptor"/>
    <property type="match status" value="1"/>
</dbReference>
<comment type="caution">
    <text evidence="17">The sequence shown here is derived from an EMBL/GenBank/DDBJ whole genome shotgun (WGS) entry which is preliminary data.</text>
</comment>
<dbReference type="PANTHER" id="PTHR24416:SF604">
    <property type="entry name" value="RECEPTOR PROTEIN-TYROSINE KINASE"/>
    <property type="match status" value="1"/>
</dbReference>
<dbReference type="SUPFAM" id="SSF56112">
    <property type="entry name" value="Protein kinase-like (PK-like)"/>
    <property type="match status" value="1"/>
</dbReference>
<dbReference type="PROSITE" id="PS00239">
    <property type="entry name" value="RECEPTOR_TYR_KIN_II"/>
    <property type="match status" value="1"/>
</dbReference>
<dbReference type="InterPro" id="IPR023415">
    <property type="entry name" value="LDLR_class-A_CS"/>
</dbReference>
<dbReference type="CDD" id="cd00112">
    <property type="entry name" value="LDLa"/>
    <property type="match status" value="1"/>
</dbReference>
<evidence type="ECO:0000259" key="15">
    <source>
        <dbReference type="PROSITE" id="PS50011"/>
    </source>
</evidence>
<name>A0A9D4RPW6_DREPO</name>
<dbReference type="InterPro" id="IPR011009">
    <property type="entry name" value="Kinase-like_dom_sf"/>
</dbReference>
<evidence type="ECO:0000256" key="7">
    <source>
        <dbReference type="ARBA" id="ARBA00023157"/>
    </source>
</evidence>
<keyword evidence="18" id="KW-1185">Reference proteome</keyword>
<evidence type="ECO:0000256" key="11">
    <source>
        <dbReference type="RuleBase" id="RU000312"/>
    </source>
</evidence>
<dbReference type="InterPro" id="IPR050122">
    <property type="entry name" value="RTK"/>
</dbReference>
<dbReference type="PROSITE" id="PS50011">
    <property type="entry name" value="PROTEIN_KINASE_DOM"/>
    <property type="match status" value="1"/>
</dbReference>
<keyword evidence="14" id="KW-0732">Signal</keyword>
<evidence type="ECO:0000256" key="4">
    <source>
        <dbReference type="ARBA" id="ARBA00022777"/>
    </source>
</evidence>
<keyword evidence="13" id="KW-1133">Transmembrane helix</keyword>
<feature type="binding site" evidence="10">
    <location>
        <position position="613"/>
    </location>
    <ligand>
        <name>ATP</name>
        <dbReference type="ChEBI" id="CHEBI:30616"/>
    </ligand>
</feature>
<evidence type="ECO:0000313" key="18">
    <source>
        <dbReference type="Proteomes" id="UP000828390"/>
    </source>
</evidence>
<keyword evidence="2" id="KW-0808">Transferase</keyword>
<feature type="signal peptide" evidence="14">
    <location>
        <begin position="1"/>
        <end position="19"/>
    </location>
</feature>
<dbReference type="GO" id="GO:0007169">
    <property type="term" value="P:cell surface receptor protein tyrosine kinase signaling pathway"/>
    <property type="evidence" value="ECO:0007669"/>
    <property type="project" value="InterPro"/>
</dbReference>
<dbReference type="SMART" id="SM00137">
    <property type="entry name" value="MAM"/>
    <property type="match status" value="1"/>
</dbReference>
<evidence type="ECO:0000256" key="1">
    <source>
        <dbReference type="ARBA" id="ARBA00004251"/>
    </source>
</evidence>
<evidence type="ECO:0000256" key="3">
    <source>
        <dbReference type="ARBA" id="ARBA00022741"/>
    </source>
</evidence>
<organism evidence="17 18">
    <name type="scientific">Dreissena polymorpha</name>
    <name type="common">Zebra mussel</name>
    <name type="synonym">Mytilus polymorpha</name>
    <dbReference type="NCBI Taxonomy" id="45954"/>
    <lineage>
        <taxon>Eukaryota</taxon>
        <taxon>Metazoa</taxon>
        <taxon>Spiralia</taxon>
        <taxon>Lophotrochozoa</taxon>
        <taxon>Mollusca</taxon>
        <taxon>Bivalvia</taxon>
        <taxon>Autobranchia</taxon>
        <taxon>Heteroconchia</taxon>
        <taxon>Euheterodonta</taxon>
        <taxon>Imparidentia</taxon>
        <taxon>Neoheterodontei</taxon>
        <taxon>Myida</taxon>
        <taxon>Dreissenoidea</taxon>
        <taxon>Dreissenidae</taxon>
        <taxon>Dreissena</taxon>
    </lineage>
</organism>
<evidence type="ECO:0000256" key="9">
    <source>
        <dbReference type="PROSITE-ProRule" id="PRU00124"/>
    </source>
</evidence>
<dbReference type="EMBL" id="JAIWYP010000002">
    <property type="protein sequence ID" value="KAH3874888.1"/>
    <property type="molecule type" value="Genomic_DNA"/>
</dbReference>
<comment type="similarity">
    <text evidence="11">Belongs to the protein kinase superfamily. Tyr protein kinase family. Insulin receptor subfamily.</text>
</comment>
<keyword evidence="4" id="KW-0418">Kinase</keyword>
<dbReference type="InterPro" id="IPR000719">
    <property type="entry name" value="Prot_kinase_dom"/>
</dbReference>
<dbReference type="InterPro" id="IPR013320">
    <property type="entry name" value="ConA-like_dom_sf"/>
</dbReference>
<dbReference type="SMART" id="SM00192">
    <property type="entry name" value="LDLa"/>
    <property type="match status" value="1"/>
</dbReference>
<feature type="disulfide bond" evidence="9">
    <location>
        <begin position="207"/>
        <end position="222"/>
    </location>
</feature>
<evidence type="ECO:0000256" key="14">
    <source>
        <dbReference type="SAM" id="SignalP"/>
    </source>
</evidence>
<evidence type="ECO:0000256" key="13">
    <source>
        <dbReference type="SAM" id="Phobius"/>
    </source>
</evidence>